<protein>
    <recommendedName>
        <fullName evidence="1">Integrase catalytic domain-containing protein</fullName>
    </recommendedName>
</protein>
<feature type="domain" description="Integrase catalytic" evidence="1">
    <location>
        <begin position="1"/>
        <end position="53"/>
    </location>
</feature>
<name>A0A0A8YRH5_ARUDO</name>
<dbReference type="GO" id="GO:0015074">
    <property type="term" value="P:DNA integration"/>
    <property type="evidence" value="ECO:0007669"/>
    <property type="project" value="InterPro"/>
</dbReference>
<dbReference type="PROSITE" id="PS50994">
    <property type="entry name" value="INTEGRASE"/>
    <property type="match status" value="1"/>
</dbReference>
<reference evidence="2" key="1">
    <citation type="submission" date="2014-09" db="EMBL/GenBank/DDBJ databases">
        <authorList>
            <person name="Magalhaes I.L.F."/>
            <person name="Oliveira U."/>
            <person name="Santos F.R."/>
            <person name="Vidigal T.H.D.A."/>
            <person name="Brescovit A.D."/>
            <person name="Santos A.J."/>
        </authorList>
    </citation>
    <scope>NUCLEOTIDE SEQUENCE</scope>
    <source>
        <tissue evidence="2">Shoot tissue taken approximately 20 cm above the soil surface</tissue>
    </source>
</reference>
<evidence type="ECO:0000313" key="2">
    <source>
        <dbReference type="EMBL" id="JAD28273.1"/>
    </source>
</evidence>
<dbReference type="PANTHER" id="PTHR35046">
    <property type="entry name" value="ZINC KNUCKLE (CCHC-TYPE) FAMILY PROTEIN"/>
    <property type="match status" value="1"/>
</dbReference>
<reference evidence="2" key="2">
    <citation type="journal article" date="2015" name="Data Brief">
        <title>Shoot transcriptome of the giant reed, Arundo donax.</title>
        <authorList>
            <person name="Barrero R.A."/>
            <person name="Guerrero F.D."/>
            <person name="Moolhuijzen P."/>
            <person name="Goolsby J.A."/>
            <person name="Tidwell J."/>
            <person name="Bellgard S.E."/>
            <person name="Bellgard M.I."/>
        </authorList>
    </citation>
    <scope>NUCLEOTIDE SEQUENCE</scope>
    <source>
        <tissue evidence="2">Shoot tissue taken approximately 20 cm above the soil surface</tissue>
    </source>
</reference>
<dbReference type="InterPro" id="IPR012337">
    <property type="entry name" value="RNaseH-like_sf"/>
</dbReference>
<dbReference type="PANTHER" id="PTHR35046:SF18">
    <property type="entry name" value="RNA-DIRECTED DNA POLYMERASE"/>
    <property type="match status" value="1"/>
</dbReference>
<accession>A0A0A8YRH5</accession>
<dbReference type="InterPro" id="IPR036397">
    <property type="entry name" value="RNaseH_sf"/>
</dbReference>
<dbReference type="SUPFAM" id="SSF53098">
    <property type="entry name" value="Ribonuclease H-like"/>
    <property type="match status" value="1"/>
</dbReference>
<dbReference type="AlphaFoldDB" id="A0A0A8YRH5"/>
<dbReference type="EMBL" id="GBRH01269622">
    <property type="protein sequence ID" value="JAD28273.1"/>
    <property type="molecule type" value="Transcribed_RNA"/>
</dbReference>
<organism evidence="2">
    <name type="scientific">Arundo donax</name>
    <name type="common">Giant reed</name>
    <name type="synonym">Donax arundinaceus</name>
    <dbReference type="NCBI Taxonomy" id="35708"/>
    <lineage>
        <taxon>Eukaryota</taxon>
        <taxon>Viridiplantae</taxon>
        <taxon>Streptophyta</taxon>
        <taxon>Embryophyta</taxon>
        <taxon>Tracheophyta</taxon>
        <taxon>Spermatophyta</taxon>
        <taxon>Magnoliopsida</taxon>
        <taxon>Liliopsida</taxon>
        <taxon>Poales</taxon>
        <taxon>Poaceae</taxon>
        <taxon>PACMAD clade</taxon>
        <taxon>Arundinoideae</taxon>
        <taxon>Arundineae</taxon>
        <taxon>Arundo</taxon>
    </lineage>
</organism>
<dbReference type="InterPro" id="IPR001584">
    <property type="entry name" value="Integrase_cat-core"/>
</dbReference>
<dbReference type="GO" id="GO:0003676">
    <property type="term" value="F:nucleic acid binding"/>
    <property type="evidence" value="ECO:0007669"/>
    <property type="project" value="InterPro"/>
</dbReference>
<sequence>MNNIFKLHGLPQAIISDRDRIFTSALWQELFRLAQTHLRLSSSYHPQTDRQTE</sequence>
<evidence type="ECO:0000259" key="1">
    <source>
        <dbReference type="PROSITE" id="PS50994"/>
    </source>
</evidence>
<dbReference type="Gene3D" id="3.30.420.10">
    <property type="entry name" value="Ribonuclease H-like superfamily/Ribonuclease H"/>
    <property type="match status" value="1"/>
</dbReference>
<proteinExistence type="predicted"/>